<keyword evidence="1" id="KW-0812">Transmembrane</keyword>
<evidence type="ECO:0000313" key="2">
    <source>
        <dbReference type="EMBL" id="TWU21947.1"/>
    </source>
</evidence>
<feature type="transmembrane region" description="Helical" evidence="1">
    <location>
        <begin position="59"/>
        <end position="78"/>
    </location>
</feature>
<accession>A0A5C6CDW5</accession>
<evidence type="ECO:0000313" key="3">
    <source>
        <dbReference type="Proteomes" id="UP000318437"/>
    </source>
</evidence>
<evidence type="ECO:0000256" key="1">
    <source>
        <dbReference type="SAM" id="Phobius"/>
    </source>
</evidence>
<protein>
    <submittedName>
        <fullName evidence="2">Uncharacterized protein</fullName>
    </submittedName>
</protein>
<keyword evidence="3" id="KW-1185">Reference proteome</keyword>
<feature type="transmembrane region" description="Helical" evidence="1">
    <location>
        <begin position="98"/>
        <end position="116"/>
    </location>
</feature>
<sequence length="282" mass="30622">MSLSASESWPALQHTAKWSRSQTLASAVLAVLGLLVLLGVLLVVRRLGGAFTADLPRSALLLTAVVSTAIAGSARVVWRQIFPHQFETGYSFSWGDQLVGWGSSLALVMIMVGCSFPGEKLSDWLIWLPLLVIDLFWRQDFFDDGHPEYQAGLYLDDVVETEIDLLDSQSVGAATNSLEQPECTQQIFRVREADGQEAIYATLQSEFQAGQRYATAYVGFCPPLPFRPAIEVDQTGGPAADIKIVQTLSHGARFDLKLAIAAECSTQVTIDLAARSPKSTGS</sequence>
<keyword evidence="1" id="KW-0472">Membrane</keyword>
<reference evidence="2 3" key="1">
    <citation type="submission" date="2019-02" db="EMBL/GenBank/DDBJ databases">
        <title>Deep-cultivation of Planctomycetes and their phenomic and genomic characterization uncovers novel biology.</title>
        <authorList>
            <person name="Wiegand S."/>
            <person name="Jogler M."/>
            <person name="Boedeker C."/>
            <person name="Pinto D."/>
            <person name="Vollmers J."/>
            <person name="Rivas-Marin E."/>
            <person name="Kohn T."/>
            <person name="Peeters S.H."/>
            <person name="Heuer A."/>
            <person name="Rast P."/>
            <person name="Oberbeckmann S."/>
            <person name="Bunk B."/>
            <person name="Jeske O."/>
            <person name="Meyerdierks A."/>
            <person name="Storesund J.E."/>
            <person name="Kallscheuer N."/>
            <person name="Luecker S."/>
            <person name="Lage O.M."/>
            <person name="Pohl T."/>
            <person name="Merkel B.J."/>
            <person name="Hornburger P."/>
            <person name="Mueller R.-W."/>
            <person name="Bruemmer F."/>
            <person name="Labrenz M."/>
            <person name="Spormann A.M."/>
            <person name="Op Den Camp H."/>
            <person name="Overmann J."/>
            <person name="Amann R."/>
            <person name="Jetten M.S.M."/>
            <person name="Mascher T."/>
            <person name="Medema M.H."/>
            <person name="Devos D.P."/>
            <person name="Kaster A.-K."/>
            <person name="Ovreas L."/>
            <person name="Rohde M."/>
            <person name="Galperin M.Y."/>
            <person name="Jogler C."/>
        </authorList>
    </citation>
    <scope>NUCLEOTIDE SEQUENCE [LARGE SCALE GENOMIC DNA]</scope>
    <source>
        <strain evidence="2 3">Pla144</strain>
    </source>
</reference>
<gene>
    <name evidence="2" type="ORF">Pla144_44140</name>
</gene>
<dbReference type="Proteomes" id="UP000318437">
    <property type="component" value="Unassembled WGS sequence"/>
</dbReference>
<name>A0A5C6CDW5_9BACT</name>
<proteinExistence type="predicted"/>
<feature type="transmembrane region" description="Helical" evidence="1">
    <location>
        <begin position="24"/>
        <end position="47"/>
    </location>
</feature>
<dbReference type="OrthoDB" id="292635at2"/>
<dbReference type="EMBL" id="SJPS01000008">
    <property type="protein sequence ID" value="TWU21947.1"/>
    <property type="molecule type" value="Genomic_DNA"/>
</dbReference>
<dbReference type="RefSeq" id="WP_146452665.1">
    <property type="nucleotide sequence ID" value="NZ_SJPS01000008.1"/>
</dbReference>
<organism evidence="2 3">
    <name type="scientific">Bythopirellula polymerisocia</name>
    <dbReference type="NCBI Taxonomy" id="2528003"/>
    <lineage>
        <taxon>Bacteria</taxon>
        <taxon>Pseudomonadati</taxon>
        <taxon>Planctomycetota</taxon>
        <taxon>Planctomycetia</taxon>
        <taxon>Pirellulales</taxon>
        <taxon>Lacipirellulaceae</taxon>
        <taxon>Bythopirellula</taxon>
    </lineage>
</organism>
<keyword evidence="1" id="KW-1133">Transmembrane helix</keyword>
<comment type="caution">
    <text evidence="2">The sequence shown here is derived from an EMBL/GenBank/DDBJ whole genome shotgun (WGS) entry which is preliminary data.</text>
</comment>
<dbReference type="AlphaFoldDB" id="A0A5C6CDW5"/>